<dbReference type="AlphaFoldDB" id="G0QRT0"/>
<dbReference type="eggNOG" id="KOG1164">
    <property type="taxonomic scope" value="Eukaryota"/>
</dbReference>
<evidence type="ECO:0000313" key="4">
    <source>
        <dbReference type="EMBL" id="EGR32064.1"/>
    </source>
</evidence>
<keyword evidence="5" id="KW-1185">Reference proteome</keyword>
<dbReference type="InterPro" id="IPR000719">
    <property type="entry name" value="Prot_kinase_dom"/>
</dbReference>
<dbReference type="Proteomes" id="UP000008983">
    <property type="component" value="Unassembled WGS sequence"/>
</dbReference>
<dbReference type="InterPro" id="IPR008271">
    <property type="entry name" value="Ser/Thr_kinase_AS"/>
</dbReference>
<dbReference type="InterPro" id="IPR011009">
    <property type="entry name" value="Kinase-like_dom_sf"/>
</dbReference>
<dbReference type="SUPFAM" id="SSF56112">
    <property type="entry name" value="Protein kinase-like (PK-like)"/>
    <property type="match status" value="1"/>
</dbReference>
<sequence length="248" mass="29420">MSDQKIFNNIWQIQKKISSGSFGVVYTGQNILTKEQVAIKLEKDDPDDVRTLDKEIKILKKLEGLPNVPRLLWDGEEHTYHLIVLNLLGKDLSYYRKQLKKFSLKTILLLIDQLITVIEQIHNRSILHRDLKPENILMGRDENLNNVYIIDFGISKIYQNYEGKHIKFKEEKPFIGTTRYASIAAHKGYELGRKDDLESLLYVLIFLYKGILPWQNIQDIEEEDREQVYIFIFFQQYLKNNQKRQFKI</sequence>
<protein>
    <recommendedName>
        <fullName evidence="2">Casein kinase I</fullName>
        <ecNumber evidence="1">2.7.11.1</ecNumber>
    </recommendedName>
</protein>
<dbReference type="EC" id="2.7.11.1" evidence="1"/>
<evidence type="ECO:0000256" key="2">
    <source>
        <dbReference type="ARBA" id="ARBA00023860"/>
    </source>
</evidence>
<dbReference type="SMART" id="SM00220">
    <property type="entry name" value="S_TKc"/>
    <property type="match status" value="1"/>
</dbReference>
<evidence type="ECO:0000313" key="5">
    <source>
        <dbReference type="Proteomes" id="UP000008983"/>
    </source>
</evidence>
<dbReference type="OrthoDB" id="312082at2759"/>
<dbReference type="Pfam" id="PF00069">
    <property type="entry name" value="Pkinase"/>
    <property type="match status" value="1"/>
</dbReference>
<dbReference type="PROSITE" id="PS50011">
    <property type="entry name" value="PROTEIN_KINASE_DOM"/>
    <property type="match status" value="1"/>
</dbReference>
<dbReference type="InterPro" id="IPR050235">
    <property type="entry name" value="CK1_Ser-Thr_kinase"/>
</dbReference>
<dbReference type="EMBL" id="GL983799">
    <property type="protein sequence ID" value="EGR32064.1"/>
    <property type="molecule type" value="Genomic_DNA"/>
</dbReference>
<evidence type="ECO:0000259" key="3">
    <source>
        <dbReference type="PROSITE" id="PS50011"/>
    </source>
</evidence>
<dbReference type="InParanoid" id="G0QRT0"/>
<keyword evidence="4" id="KW-0418">Kinase</keyword>
<dbReference type="GeneID" id="14908216"/>
<feature type="domain" description="Protein kinase" evidence="3">
    <location>
        <begin position="11"/>
        <end position="248"/>
    </location>
</feature>
<dbReference type="PROSITE" id="PS00108">
    <property type="entry name" value="PROTEIN_KINASE_ST"/>
    <property type="match status" value="1"/>
</dbReference>
<gene>
    <name evidence="4" type="ORF">IMG5_097400</name>
</gene>
<evidence type="ECO:0000256" key="1">
    <source>
        <dbReference type="ARBA" id="ARBA00012513"/>
    </source>
</evidence>
<keyword evidence="4" id="KW-0808">Transferase</keyword>
<dbReference type="GO" id="GO:0005524">
    <property type="term" value="F:ATP binding"/>
    <property type="evidence" value="ECO:0007669"/>
    <property type="project" value="InterPro"/>
</dbReference>
<proteinExistence type="predicted"/>
<dbReference type="Gene3D" id="1.10.510.10">
    <property type="entry name" value="Transferase(Phosphotransferase) domain 1"/>
    <property type="match status" value="1"/>
</dbReference>
<name>G0QRT0_ICHMU</name>
<dbReference type="OMA" id="RHACKFY"/>
<dbReference type="STRING" id="857967.G0QRT0"/>
<organism evidence="4 5">
    <name type="scientific">Ichthyophthirius multifiliis</name>
    <name type="common">White spot disease agent</name>
    <name type="synonym">Ich</name>
    <dbReference type="NCBI Taxonomy" id="5932"/>
    <lineage>
        <taxon>Eukaryota</taxon>
        <taxon>Sar</taxon>
        <taxon>Alveolata</taxon>
        <taxon>Ciliophora</taxon>
        <taxon>Intramacronucleata</taxon>
        <taxon>Oligohymenophorea</taxon>
        <taxon>Hymenostomatida</taxon>
        <taxon>Ophryoglenina</taxon>
        <taxon>Ichthyophthirius</taxon>
    </lineage>
</organism>
<accession>G0QRT0</accession>
<dbReference type="PANTHER" id="PTHR11909">
    <property type="entry name" value="CASEIN KINASE-RELATED"/>
    <property type="match status" value="1"/>
</dbReference>
<dbReference type="GO" id="GO:0004674">
    <property type="term" value="F:protein serine/threonine kinase activity"/>
    <property type="evidence" value="ECO:0007669"/>
    <property type="project" value="UniProtKB-EC"/>
</dbReference>
<dbReference type="RefSeq" id="XP_004035550.1">
    <property type="nucleotide sequence ID" value="XM_004035502.1"/>
</dbReference>
<reference evidence="4 5" key="1">
    <citation type="submission" date="2011-07" db="EMBL/GenBank/DDBJ databases">
        <authorList>
            <person name="Coyne R."/>
            <person name="Brami D."/>
            <person name="Johnson J."/>
            <person name="Hostetler J."/>
            <person name="Hannick L."/>
            <person name="Clark T."/>
            <person name="Cassidy-Hanley D."/>
            <person name="Inman J."/>
        </authorList>
    </citation>
    <scope>NUCLEOTIDE SEQUENCE [LARGE SCALE GENOMIC DNA]</scope>
    <source>
        <strain evidence="4 5">G5</strain>
    </source>
</reference>